<evidence type="ECO:0000313" key="3">
    <source>
        <dbReference type="Proteomes" id="UP001281761"/>
    </source>
</evidence>
<dbReference type="SUPFAM" id="SSF53448">
    <property type="entry name" value="Nucleotide-diphospho-sugar transferases"/>
    <property type="match status" value="1"/>
</dbReference>
<dbReference type="InterPro" id="IPR002495">
    <property type="entry name" value="Glyco_trans_8"/>
</dbReference>
<name>A0ABQ9YG24_9EUKA</name>
<evidence type="ECO:0000256" key="1">
    <source>
        <dbReference type="SAM" id="MobiDB-lite"/>
    </source>
</evidence>
<dbReference type="EMBL" id="JARBJD010000009">
    <property type="protein sequence ID" value="KAK2962713.1"/>
    <property type="molecule type" value="Genomic_DNA"/>
</dbReference>
<feature type="region of interest" description="Disordered" evidence="1">
    <location>
        <begin position="250"/>
        <end position="307"/>
    </location>
</feature>
<accession>A0ABQ9YG24</accession>
<keyword evidence="3" id="KW-1185">Reference proteome</keyword>
<dbReference type="Pfam" id="PF01501">
    <property type="entry name" value="Glyco_transf_8"/>
    <property type="match status" value="1"/>
</dbReference>
<protein>
    <submittedName>
        <fullName evidence="2">Glycosyl transferase family 8 protein</fullName>
    </submittedName>
</protein>
<dbReference type="Proteomes" id="UP001281761">
    <property type="component" value="Unassembled WGS sequence"/>
</dbReference>
<dbReference type="Gene3D" id="3.90.550.10">
    <property type="entry name" value="Spore Coat Polysaccharide Biosynthesis Protein SpsA, Chain A"/>
    <property type="match status" value="1"/>
</dbReference>
<organism evidence="2 3">
    <name type="scientific">Blattamonas nauphoetae</name>
    <dbReference type="NCBI Taxonomy" id="2049346"/>
    <lineage>
        <taxon>Eukaryota</taxon>
        <taxon>Metamonada</taxon>
        <taxon>Preaxostyla</taxon>
        <taxon>Oxymonadida</taxon>
        <taxon>Blattamonas</taxon>
    </lineage>
</organism>
<comment type="caution">
    <text evidence="2">The sequence shown here is derived from an EMBL/GenBank/DDBJ whole genome shotgun (WGS) entry which is preliminary data.</text>
</comment>
<dbReference type="InterPro" id="IPR029044">
    <property type="entry name" value="Nucleotide-diphossugar_trans"/>
</dbReference>
<feature type="compositionally biased region" description="Polar residues" evidence="1">
    <location>
        <begin position="262"/>
        <end position="272"/>
    </location>
</feature>
<dbReference type="GO" id="GO:0016740">
    <property type="term" value="F:transferase activity"/>
    <property type="evidence" value="ECO:0007669"/>
    <property type="project" value="UniProtKB-KW"/>
</dbReference>
<keyword evidence="2" id="KW-0808">Transferase</keyword>
<sequence>MADIPPTTYQTKRFAIATFVYNSDSYVPGALVLGYSLRKYNTGPIDLICIVCGDVSEEAKLVLSRVFDYVIDVDPITHECDVSRWKRFRANYDWIHSCFTKLHVFQLTCYERVLLLDSDMIALRSCDDLFTLQIELPTGNLSGDSSSLCPTGTVHSRENVALSLRHTYGISGCTLLLHPSQDDFGGMMTDLHRQKPYGNTSFNAGPDEQLVTLYFLNKNKHWTHLGNEYARIAWKDPSVLELGQKLMDGEEAEAPRDAATRPSKTFFQSSTISAPPAPSKPAKKWDKPQKSKKFSGKGEKMGSGDAEVSPLQPTCLVHFVTDKPFLPYATDWPDFAIWRRDARELCALANKTAKEGEAKLEVWFRVGSLKKEKVAPETLPEVSILNSDPQRCVRLTTFLQTLHLPYTPVSSS</sequence>
<reference evidence="2 3" key="1">
    <citation type="journal article" date="2022" name="bioRxiv">
        <title>Genomics of Preaxostyla Flagellates Illuminates Evolutionary Transitions and the Path Towards Mitochondrial Loss.</title>
        <authorList>
            <person name="Novak L.V.F."/>
            <person name="Treitli S.C."/>
            <person name="Pyrih J."/>
            <person name="Halakuc P."/>
            <person name="Pipaliya S.V."/>
            <person name="Vacek V."/>
            <person name="Brzon O."/>
            <person name="Soukal P."/>
            <person name="Eme L."/>
            <person name="Dacks J.B."/>
            <person name="Karnkowska A."/>
            <person name="Elias M."/>
            <person name="Hampl V."/>
        </authorList>
    </citation>
    <scope>NUCLEOTIDE SEQUENCE [LARGE SCALE GENOMIC DNA]</scope>
    <source>
        <strain evidence="2">NAU3</strain>
        <tissue evidence="2">Gut</tissue>
    </source>
</reference>
<dbReference type="InterPro" id="IPR050587">
    <property type="entry name" value="GNT1/Glycosyltrans_8"/>
</dbReference>
<gene>
    <name evidence="2" type="ORF">BLNAU_2146</name>
</gene>
<dbReference type="PANTHER" id="PTHR11183">
    <property type="entry name" value="GLYCOGENIN SUBFAMILY MEMBER"/>
    <property type="match status" value="1"/>
</dbReference>
<proteinExistence type="predicted"/>
<evidence type="ECO:0000313" key="2">
    <source>
        <dbReference type="EMBL" id="KAK2962713.1"/>
    </source>
</evidence>